<reference evidence="2" key="1">
    <citation type="journal article" date="2019" name="Int. J. Syst. Evol. Microbiol.">
        <title>The Global Catalogue of Microorganisms (GCM) 10K type strain sequencing project: providing services to taxonomists for standard genome sequencing and annotation.</title>
        <authorList>
            <consortium name="The Broad Institute Genomics Platform"/>
            <consortium name="The Broad Institute Genome Sequencing Center for Infectious Disease"/>
            <person name="Wu L."/>
            <person name="Ma J."/>
        </authorList>
    </citation>
    <scope>NUCLEOTIDE SEQUENCE [LARGE SCALE GENOMIC DNA]</scope>
    <source>
        <strain evidence="2">CCM 7282</strain>
    </source>
</reference>
<name>A0ABQ1PNZ7_9BACI</name>
<keyword evidence="2" id="KW-1185">Reference proteome</keyword>
<dbReference type="Proteomes" id="UP000619534">
    <property type="component" value="Unassembled WGS sequence"/>
</dbReference>
<dbReference type="RefSeq" id="WP_062438669.1">
    <property type="nucleotide sequence ID" value="NZ_BMCJ01000007.1"/>
</dbReference>
<evidence type="ECO:0000313" key="2">
    <source>
        <dbReference type="Proteomes" id="UP000619534"/>
    </source>
</evidence>
<organism evidence="1 2">
    <name type="scientific">Thalassobacillus devorans</name>
    <dbReference type="NCBI Taxonomy" id="279813"/>
    <lineage>
        <taxon>Bacteria</taxon>
        <taxon>Bacillati</taxon>
        <taxon>Bacillota</taxon>
        <taxon>Bacilli</taxon>
        <taxon>Bacillales</taxon>
        <taxon>Bacillaceae</taxon>
        <taxon>Thalassobacillus</taxon>
    </lineage>
</organism>
<gene>
    <name evidence="1" type="ORF">GCM10007216_33830</name>
</gene>
<evidence type="ECO:0000313" key="1">
    <source>
        <dbReference type="EMBL" id="GGD00326.1"/>
    </source>
</evidence>
<dbReference type="EMBL" id="BMCJ01000007">
    <property type="protein sequence ID" value="GGD00326.1"/>
    <property type="molecule type" value="Genomic_DNA"/>
</dbReference>
<sequence>MKSETYLDFCFIRENSGTLAAEVTASFEHLFKGQRLHWYLDDKTAEDAEIVVAEVKGMSSWGSEQEVIDHLEETAGDIFWKALQGYQFYVYPPEKKGCGSCGIS</sequence>
<protein>
    <submittedName>
        <fullName evidence="1">Uncharacterized protein</fullName>
    </submittedName>
</protein>
<accession>A0ABQ1PNZ7</accession>
<comment type="caution">
    <text evidence="1">The sequence shown here is derived from an EMBL/GenBank/DDBJ whole genome shotgun (WGS) entry which is preliminary data.</text>
</comment>
<proteinExistence type="predicted"/>